<keyword evidence="1" id="KW-0732">Signal</keyword>
<gene>
    <name evidence="2" type="ORF">FOXYS1_7854</name>
</gene>
<protein>
    <recommendedName>
        <fullName evidence="4">Apple domain-containing protein</fullName>
    </recommendedName>
</protein>
<dbReference type="EMBL" id="JAAFOW010001277">
    <property type="protein sequence ID" value="KAF5261455.1"/>
    <property type="molecule type" value="Genomic_DNA"/>
</dbReference>
<proteinExistence type="predicted"/>
<evidence type="ECO:0000256" key="1">
    <source>
        <dbReference type="SAM" id="SignalP"/>
    </source>
</evidence>
<dbReference type="Proteomes" id="UP000558688">
    <property type="component" value="Unassembled WGS sequence"/>
</dbReference>
<reference evidence="2" key="1">
    <citation type="submission" date="2020-02" db="EMBL/GenBank/DDBJ databases">
        <title>Identification and distribution of gene clusters putatively required for synthesis of sphingolipid metabolism inhibitors in phylogenetically diverse species of the filamentous fungus Fusarium.</title>
        <authorList>
            <person name="Kim H.-S."/>
            <person name="Busman M."/>
            <person name="Brown D.W."/>
            <person name="Divon H."/>
            <person name="Uhlig S."/>
            <person name="Proctor R.H."/>
        </authorList>
    </citation>
    <scope>NUCLEOTIDE SEQUENCE [LARGE SCALE GENOMIC DNA]</scope>
    <source>
        <strain evidence="2">NRRL 39464</strain>
    </source>
</reference>
<evidence type="ECO:0000313" key="3">
    <source>
        <dbReference type="Proteomes" id="UP000558688"/>
    </source>
</evidence>
<sequence>MKSSDACLLAALLSVSQVQATCVPGTRETISPDYIVEYQCNWLRIGKSHTGINSPTECAALARDAGATASAYHPPTKKYPFKEDEDEEDPFAMTCAEEKEACLERETVLKAELASSKDQLAASQAECDSSRADSALLKDILQSNCTSQHTKYGMVAGTRYRFWCGRFHEPVGQRESHSTATMEACVKLCTSKPWCTMVLHGIFRETCQLYDRKVKIEATPPQSSVLWNSAVNDQA</sequence>
<organism evidence="2 3">
    <name type="scientific">Fusarium oxysporum</name>
    <name type="common">Fusarium vascular wilt</name>
    <dbReference type="NCBI Taxonomy" id="5507"/>
    <lineage>
        <taxon>Eukaryota</taxon>
        <taxon>Fungi</taxon>
        <taxon>Dikarya</taxon>
        <taxon>Ascomycota</taxon>
        <taxon>Pezizomycotina</taxon>
        <taxon>Sordariomycetes</taxon>
        <taxon>Hypocreomycetidae</taxon>
        <taxon>Hypocreales</taxon>
        <taxon>Nectriaceae</taxon>
        <taxon>Fusarium</taxon>
        <taxon>Fusarium oxysporum species complex</taxon>
    </lineage>
</organism>
<feature type="signal peptide" evidence="1">
    <location>
        <begin position="1"/>
        <end position="20"/>
    </location>
</feature>
<dbReference type="AlphaFoldDB" id="A0A8H5EI27"/>
<feature type="chain" id="PRO_5034840490" description="Apple domain-containing protein" evidence="1">
    <location>
        <begin position="21"/>
        <end position="235"/>
    </location>
</feature>
<comment type="caution">
    <text evidence="2">The sequence shown here is derived from an EMBL/GenBank/DDBJ whole genome shotgun (WGS) entry which is preliminary data.</text>
</comment>
<evidence type="ECO:0008006" key="4">
    <source>
        <dbReference type="Google" id="ProtNLM"/>
    </source>
</evidence>
<name>A0A8H5EI27_FUSOX</name>
<accession>A0A8H5EI27</accession>
<evidence type="ECO:0000313" key="2">
    <source>
        <dbReference type="EMBL" id="KAF5261455.1"/>
    </source>
</evidence>